<dbReference type="GO" id="GO:0009922">
    <property type="term" value="F:fatty acid elongase activity"/>
    <property type="evidence" value="ECO:0007669"/>
    <property type="project" value="UniProtKB-EC"/>
</dbReference>
<dbReference type="InterPro" id="IPR013747">
    <property type="entry name" value="ACP_syn_III_C"/>
</dbReference>
<dbReference type="EC" id="2.3.1.-" evidence="10"/>
<feature type="transmembrane region" description="Helical" evidence="12">
    <location>
        <begin position="12"/>
        <end position="35"/>
    </location>
</feature>
<sequence length="482" mass="54416">MLKFPKQSYDHLINHFYSIILILLIIIFGISIPAFQRTPFHLFNHLSFIHGLAFYLLAISILMFYFLNKPRTVYLLDFACFKPSPVLRVPFATAAEHGRIILASQPKSIAFQVKIFERSGLGEETCLPHPLHYLPPNPNMMDARDESHLVIFSAMDSLFRQTGLDPKDIDILIVNCSLFSPTPSISAMVVNKYKMRSNVKSFNLSGMGCSAGLISIDFAKNLLQVHPEAYAVVISTEIITPNSYMGKERSMLLPNCLFRMGGAAILLTNKRSQRKHAKYSLLHVIRTHKGSDEKSYRCVTQEEDKEGHVGIALNLDLMVIAANSLKANISTIGPLVLPLSEQLLFVFNLMGRKFLKLDLKPYIPDFKKAFDHFCIHAGGRAVIDELQKNLRLSPEHVEASRMALHRFGNTSSSSLWYELGYIEAKGRMKKGDRAWQIGFGSGFKCNSAVWKCNRDIEATKNGGAWDDCIHRYPVYEPDVVKL</sequence>
<keyword evidence="5 12" id="KW-0812">Transmembrane</keyword>
<dbReference type="Gene3D" id="3.40.47.10">
    <property type="match status" value="1"/>
</dbReference>
<dbReference type="UniPathway" id="UPA00094"/>
<feature type="active site" evidence="11">
    <location>
        <position position="405"/>
    </location>
</feature>
<dbReference type="STRING" id="59895.A0A103XVG3"/>
<evidence type="ECO:0000256" key="12">
    <source>
        <dbReference type="SAM" id="Phobius"/>
    </source>
</evidence>
<dbReference type="OMA" id="QSTHAKY"/>
<protein>
    <recommendedName>
        <fullName evidence="10">3-ketoacyl-CoA synthase</fullName>
        <ecNumber evidence="10">2.3.1.-</ecNumber>
    </recommendedName>
</protein>
<keyword evidence="7 12" id="KW-0472">Membrane</keyword>
<dbReference type="GO" id="GO:0016020">
    <property type="term" value="C:membrane"/>
    <property type="evidence" value="ECO:0007669"/>
    <property type="project" value="UniProtKB-SubCell"/>
</dbReference>
<dbReference type="FunFam" id="3.40.47.10:FF:000028">
    <property type="entry name" value="3-ketoacyl-CoA synthase"/>
    <property type="match status" value="1"/>
</dbReference>
<dbReference type="InterPro" id="IPR012392">
    <property type="entry name" value="3-ktacl-CoA_syn"/>
</dbReference>
<evidence type="ECO:0000256" key="6">
    <source>
        <dbReference type="ARBA" id="ARBA00022989"/>
    </source>
</evidence>
<dbReference type="AlphaFoldDB" id="A0A103XVG3"/>
<evidence type="ECO:0000256" key="9">
    <source>
        <dbReference type="ARBA" id="ARBA00047375"/>
    </source>
</evidence>
<organism evidence="15 16">
    <name type="scientific">Cynara cardunculus var. scolymus</name>
    <name type="common">Globe artichoke</name>
    <name type="synonym">Cynara scolymus</name>
    <dbReference type="NCBI Taxonomy" id="59895"/>
    <lineage>
        <taxon>Eukaryota</taxon>
        <taxon>Viridiplantae</taxon>
        <taxon>Streptophyta</taxon>
        <taxon>Embryophyta</taxon>
        <taxon>Tracheophyta</taxon>
        <taxon>Spermatophyta</taxon>
        <taxon>Magnoliopsida</taxon>
        <taxon>eudicotyledons</taxon>
        <taxon>Gunneridae</taxon>
        <taxon>Pentapetalae</taxon>
        <taxon>asterids</taxon>
        <taxon>campanulids</taxon>
        <taxon>Asterales</taxon>
        <taxon>Asteraceae</taxon>
        <taxon>Carduoideae</taxon>
        <taxon>Cardueae</taxon>
        <taxon>Carduinae</taxon>
        <taxon>Cynara</taxon>
    </lineage>
</organism>
<evidence type="ECO:0000256" key="8">
    <source>
        <dbReference type="ARBA" id="ARBA00023315"/>
    </source>
</evidence>
<evidence type="ECO:0000313" key="15">
    <source>
        <dbReference type="EMBL" id="KVH97626.1"/>
    </source>
</evidence>
<keyword evidence="6 12" id="KW-1133">Transmembrane helix</keyword>
<dbReference type="Gramene" id="KVH97626">
    <property type="protein sequence ID" value="KVH97626"/>
    <property type="gene ID" value="Ccrd_000291"/>
</dbReference>
<evidence type="ECO:0000256" key="1">
    <source>
        <dbReference type="ARBA" id="ARBA00004370"/>
    </source>
</evidence>
<comment type="pathway">
    <text evidence="2 10">Lipid metabolism; fatty acid biosynthesis.</text>
</comment>
<feature type="active site" evidence="11">
    <location>
        <position position="209"/>
    </location>
</feature>
<dbReference type="Proteomes" id="UP000243975">
    <property type="component" value="Unassembled WGS sequence"/>
</dbReference>
<feature type="transmembrane region" description="Helical" evidence="12">
    <location>
        <begin position="47"/>
        <end position="67"/>
    </location>
</feature>
<feature type="active site" evidence="11">
    <location>
        <position position="409"/>
    </location>
</feature>
<keyword evidence="16" id="KW-1185">Reference proteome</keyword>
<dbReference type="OrthoDB" id="329835at2759"/>
<comment type="caution">
    <text evidence="15">The sequence shown here is derived from an EMBL/GenBank/DDBJ whole genome shotgun (WGS) entry which is preliminary data.</text>
</comment>
<evidence type="ECO:0000259" key="13">
    <source>
        <dbReference type="Pfam" id="PF08392"/>
    </source>
</evidence>
<evidence type="ECO:0000259" key="14">
    <source>
        <dbReference type="Pfam" id="PF08541"/>
    </source>
</evidence>
<feature type="active site" evidence="11">
    <location>
        <position position="376"/>
    </location>
</feature>
<comment type="subcellular location">
    <subcellularLocation>
        <location evidence="1">Membrane</location>
    </subcellularLocation>
</comment>
<evidence type="ECO:0000313" key="16">
    <source>
        <dbReference type="Proteomes" id="UP000243975"/>
    </source>
</evidence>
<accession>A0A103XVG3</accession>
<reference evidence="15 16" key="1">
    <citation type="journal article" date="2016" name="Sci. Rep.">
        <title>The genome sequence of the outbreeding globe artichoke constructed de novo incorporating a phase-aware low-pass sequencing strategy of F1 progeny.</title>
        <authorList>
            <person name="Scaglione D."/>
            <person name="Reyes-Chin-Wo S."/>
            <person name="Acquadro A."/>
            <person name="Froenicke L."/>
            <person name="Portis E."/>
            <person name="Beitel C."/>
            <person name="Tirone M."/>
            <person name="Mauro R."/>
            <person name="Lo Monaco A."/>
            <person name="Mauromicale G."/>
            <person name="Faccioli P."/>
            <person name="Cattivelli L."/>
            <person name="Rieseberg L."/>
            <person name="Michelmore R."/>
            <person name="Lanteri S."/>
        </authorList>
    </citation>
    <scope>NUCLEOTIDE SEQUENCE [LARGE SCALE GENOMIC DNA]</scope>
    <source>
        <strain evidence="15">2C</strain>
    </source>
</reference>
<dbReference type="GO" id="GO:0006633">
    <property type="term" value="P:fatty acid biosynthetic process"/>
    <property type="evidence" value="ECO:0007669"/>
    <property type="project" value="UniProtKB-UniPathway"/>
</dbReference>
<feature type="domain" description="Beta-ketoacyl-[acyl-carrier-protein] synthase III C-terminal" evidence="14">
    <location>
        <begin position="370"/>
        <end position="451"/>
    </location>
</feature>
<dbReference type="PIRSF" id="PIRSF036417">
    <property type="entry name" value="3-ktacl-CoA_syn"/>
    <property type="match status" value="1"/>
</dbReference>
<feature type="domain" description="FAE" evidence="13">
    <location>
        <begin position="66"/>
        <end position="353"/>
    </location>
</feature>
<dbReference type="PANTHER" id="PTHR31561">
    <property type="entry name" value="3-KETOACYL-COA SYNTHASE"/>
    <property type="match status" value="1"/>
</dbReference>
<evidence type="ECO:0000256" key="11">
    <source>
        <dbReference type="PIRSR" id="PIRSR036417-1"/>
    </source>
</evidence>
<evidence type="ECO:0000256" key="4">
    <source>
        <dbReference type="ARBA" id="ARBA00022679"/>
    </source>
</evidence>
<evidence type="ECO:0000256" key="3">
    <source>
        <dbReference type="ARBA" id="ARBA00005531"/>
    </source>
</evidence>
<evidence type="ECO:0000256" key="5">
    <source>
        <dbReference type="ARBA" id="ARBA00022692"/>
    </source>
</evidence>
<dbReference type="Pfam" id="PF08392">
    <property type="entry name" value="FAE1_CUT1_RppA"/>
    <property type="match status" value="1"/>
</dbReference>
<dbReference type="CDD" id="cd00831">
    <property type="entry name" value="CHS_like"/>
    <property type="match status" value="1"/>
</dbReference>
<dbReference type="InterPro" id="IPR016039">
    <property type="entry name" value="Thiolase-like"/>
</dbReference>
<comment type="similarity">
    <text evidence="3 10">Belongs to the thiolase-like superfamily. Chalcone/stilbene synthases family.</text>
</comment>
<dbReference type="InterPro" id="IPR013601">
    <property type="entry name" value="FAE1_typ3_polyketide_synth"/>
</dbReference>
<feature type="active site" evidence="11">
    <location>
        <position position="372"/>
    </location>
</feature>
<keyword evidence="4 10" id="KW-0808">Transferase</keyword>
<feature type="active site" evidence="11">
    <location>
        <position position="288"/>
    </location>
</feature>
<comment type="catalytic activity">
    <reaction evidence="9">
        <text>a very-long-chain acyl-CoA + malonyl-CoA + H(+) = a very-long-chain 3-oxoacyl-CoA + CO2 + CoA</text>
        <dbReference type="Rhea" id="RHEA:32727"/>
        <dbReference type="ChEBI" id="CHEBI:15378"/>
        <dbReference type="ChEBI" id="CHEBI:16526"/>
        <dbReference type="ChEBI" id="CHEBI:57287"/>
        <dbReference type="ChEBI" id="CHEBI:57384"/>
        <dbReference type="ChEBI" id="CHEBI:90725"/>
        <dbReference type="ChEBI" id="CHEBI:90736"/>
        <dbReference type="EC" id="2.3.1.199"/>
    </reaction>
</comment>
<dbReference type="EMBL" id="LEKV01003824">
    <property type="protein sequence ID" value="KVH97626.1"/>
    <property type="molecule type" value="Genomic_DNA"/>
</dbReference>
<evidence type="ECO:0000256" key="2">
    <source>
        <dbReference type="ARBA" id="ARBA00005194"/>
    </source>
</evidence>
<dbReference type="Pfam" id="PF08541">
    <property type="entry name" value="ACP_syn_III_C"/>
    <property type="match status" value="1"/>
</dbReference>
<keyword evidence="8 10" id="KW-0012">Acyltransferase</keyword>
<evidence type="ECO:0000256" key="10">
    <source>
        <dbReference type="PIRNR" id="PIRNR036417"/>
    </source>
</evidence>
<name>A0A103XVG3_CYNCS</name>
<dbReference type="SUPFAM" id="SSF53901">
    <property type="entry name" value="Thiolase-like"/>
    <property type="match status" value="2"/>
</dbReference>
<proteinExistence type="inferred from homology"/>
<gene>
    <name evidence="15" type="ORF">Ccrd_000291</name>
</gene>
<evidence type="ECO:0000256" key="7">
    <source>
        <dbReference type="ARBA" id="ARBA00023136"/>
    </source>
</evidence>